<keyword evidence="6" id="KW-0175">Coiled coil</keyword>
<dbReference type="SUPFAM" id="SSF57959">
    <property type="entry name" value="Leucine zipper domain"/>
    <property type="match status" value="1"/>
</dbReference>
<keyword evidence="2" id="KW-0805">Transcription regulation</keyword>
<keyword evidence="9" id="KW-1185">Reference proteome</keyword>
<feature type="domain" description="BZIP" evidence="8">
    <location>
        <begin position="179"/>
        <end position="242"/>
    </location>
</feature>
<dbReference type="GO" id="GO:0000978">
    <property type="term" value="F:RNA polymerase II cis-regulatory region sequence-specific DNA binding"/>
    <property type="evidence" value="ECO:0007669"/>
    <property type="project" value="TreeGrafter"/>
</dbReference>
<dbReference type="InterPro" id="IPR004827">
    <property type="entry name" value="bZIP"/>
</dbReference>
<dbReference type="GO" id="GO:0000981">
    <property type="term" value="F:DNA-binding transcription factor activity, RNA polymerase II-specific"/>
    <property type="evidence" value="ECO:0007669"/>
    <property type="project" value="TreeGrafter"/>
</dbReference>
<keyword evidence="5" id="KW-0539">Nucleus</keyword>
<dbReference type="InterPro" id="IPR040223">
    <property type="entry name" value="PAR_bZIP"/>
</dbReference>
<feature type="compositionally biased region" description="Polar residues" evidence="7">
    <location>
        <begin position="10"/>
        <end position="23"/>
    </location>
</feature>
<dbReference type="AlphaFoldDB" id="A0A0M3I1Z4"/>
<evidence type="ECO:0000256" key="2">
    <source>
        <dbReference type="ARBA" id="ARBA00023015"/>
    </source>
</evidence>
<dbReference type="Proteomes" id="UP000036681">
    <property type="component" value="Unplaced"/>
</dbReference>
<dbReference type="PANTHER" id="PTHR11988">
    <property type="entry name" value="THYROTROPH EMBRYONIC FACTOR RELATED"/>
    <property type="match status" value="1"/>
</dbReference>
<dbReference type="WBParaSite" id="ALUE_0001040301-mRNA-1">
    <property type="protein sequence ID" value="ALUE_0001040301-mRNA-1"/>
    <property type="gene ID" value="ALUE_0001040301"/>
</dbReference>
<accession>A0A0M3I1Z4</accession>
<keyword evidence="3" id="KW-0238">DNA-binding</keyword>
<comment type="subcellular location">
    <subcellularLocation>
        <location evidence="1">Nucleus</location>
    </subcellularLocation>
</comment>
<keyword evidence="4" id="KW-0804">Transcription</keyword>
<sequence>MAADGDRNSEAVQSSSVTHQVQHGNEPLSCGDMYTTALSSIAKAPSPALLGQTLVSLSRLTAKRRSQSADCSGSLRSRICEREEIIEEGSSSATQFERKYALLPPLASAKRLCVLSEHLALMRDGLHQGATPILADHNAITPFKRIDLMLLSNNHRDEDRNGCIEGRCLSSAKVIKCRSTDYQERRRKNNDAARRSREARRTKETVNRTRMVHLEEENNQLRIQIDNLRGQLNHMQLMLMASKAAHYLT</sequence>
<evidence type="ECO:0000256" key="1">
    <source>
        <dbReference type="ARBA" id="ARBA00004123"/>
    </source>
</evidence>
<dbReference type="SMART" id="SM00338">
    <property type="entry name" value="BRLZ"/>
    <property type="match status" value="1"/>
</dbReference>
<organism evidence="9 10">
    <name type="scientific">Ascaris lumbricoides</name>
    <name type="common">Giant roundworm</name>
    <dbReference type="NCBI Taxonomy" id="6252"/>
    <lineage>
        <taxon>Eukaryota</taxon>
        <taxon>Metazoa</taxon>
        <taxon>Ecdysozoa</taxon>
        <taxon>Nematoda</taxon>
        <taxon>Chromadorea</taxon>
        <taxon>Rhabditida</taxon>
        <taxon>Spirurina</taxon>
        <taxon>Ascaridomorpha</taxon>
        <taxon>Ascaridoidea</taxon>
        <taxon>Ascarididae</taxon>
        <taxon>Ascaris</taxon>
    </lineage>
</organism>
<evidence type="ECO:0000256" key="3">
    <source>
        <dbReference type="ARBA" id="ARBA00023125"/>
    </source>
</evidence>
<protein>
    <submittedName>
        <fullName evidence="10">BZIP domain-containing protein</fullName>
    </submittedName>
</protein>
<dbReference type="PROSITE" id="PS50217">
    <property type="entry name" value="BZIP"/>
    <property type="match status" value="1"/>
</dbReference>
<evidence type="ECO:0000313" key="9">
    <source>
        <dbReference type="Proteomes" id="UP000036681"/>
    </source>
</evidence>
<feature type="coiled-coil region" evidence="6">
    <location>
        <begin position="211"/>
        <end position="238"/>
    </location>
</feature>
<reference evidence="10" key="1">
    <citation type="submission" date="2016-05" db="UniProtKB">
        <authorList>
            <consortium name="WormBaseParasite"/>
        </authorList>
    </citation>
    <scope>IDENTIFICATION</scope>
</reference>
<evidence type="ECO:0000313" key="10">
    <source>
        <dbReference type="WBParaSite" id="ALUE_0001040301-mRNA-1"/>
    </source>
</evidence>
<evidence type="ECO:0000256" key="5">
    <source>
        <dbReference type="ARBA" id="ARBA00023242"/>
    </source>
</evidence>
<proteinExistence type="predicted"/>
<dbReference type="InterPro" id="IPR046347">
    <property type="entry name" value="bZIP_sf"/>
</dbReference>
<dbReference type="PANTHER" id="PTHR11988:SF27">
    <property type="entry name" value="GH27708P"/>
    <property type="match status" value="1"/>
</dbReference>
<evidence type="ECO:0000256" key="6">
    <source>
        <dbReference type="SAM" id="Coils"/>
    </source>
</evidence>
<dbReference type="Gene3D" id="1.20.5.170">
    <property type="match status" value="1"/>
</dbReference>
<dbReference type="Pfam" id="PF07716">
    <property type="entry name" value="bZIP_2"/>
    <property type="match status" value="1"/>
</dbReference>
<evidence type="ECO:0000256" key="4">
    <source>
        <dbReference type="ARBA" id="ARBA00023163"/>
    </source>
</evidence>
<feature type="region of interest" description="Disordered" evidence="7">
    <location>
        <begin position="183"/>
        <end position="204"/>
    </location>
</feature>
<evidence type="ECO:0000259" key="8">
    <source>
        <dbReference type="PROSITE" id="PS50217"/>
    </source>
</evidence>
<feature type="region of interest" description="Disordered" evidence="7">
    <location>
        <begin position="1"/>
        <end position="28"/>
    </location>
</feature>
<dbReference type="GO" id="GO:0005634">
    <property type="term" value="C:nucleus"/>
    <property type="evidence" value="ECO:0007669"/>
    <property type="project" value="UniProtKB-SubCell"/>
</dbReference>
<name>A0A0M3I1Z4_ASCLU</name>
<evidence type="ECO:0000256" key="7">
    <source>
        <dbReference type="SAM" id="MobiDB-lite"/>
    </source>
</evidence>